<gene>
    <name evidence="2" type="ordered locus">MexAM1_META1p2672</name>
</gene>
<reference evidence="2 3" key="1">
    <citation type="journal article" date="2009" name="PLoS ONE">
        <title>Methylobacterium genome sequences: a reference blueprint to investigate microbial metabolism of C1 compounds from natural and industrial sources.</title>
        <authorList>
            <person name="Vuilleumier S."/>
            <person name="Chistoserdova L."/>
            <person name="Lee M.-C."/>
            <person name="Bringel F."/>
            <person name="Lajus A."/>
            <person name="Zhou Y."/>
            <person name="Gourion B."/>
            <person name="Barbe V."/>
            <person name="Chang J."/>
            <person name="Cruveiller S."/>
            <person name="Dossat C."/>
            <person name="Gillett W."/>
            <person name="Gruffaz C."/>
            <person name="Haugen E."/>
            <person name="Hourcade E."/>
            <person name="Levy R."/>
            <person name="Mangenot S."/>
            <person name="Muller E."/>
            <person name="Nadalig T."/>
            <person name="Pagni M."/>
            <person name="Penny C."/>
            <person name="Peyraud R."/>
            <person name="Robinson D.G."/>
            <person name="Roche D."/>
            <person name="Rouy Z."/>
            <person name="Saenampechek C."/>
            <person name="Salvignol G."/>
            <person name="Vallenet D."/>
            <person name="Wu Z."/>
            <person name="Marx C.J."/>
            <person name="Vorholt J.A."/>
            <person name="Olson M.V."/>
            <person name="Kaul R."/>
            <person name="Weissenbach J."/>
            <person name="Medigue C."/>
            <person name="Lidstrom M.E."/>
        </authorList>
    </citation>
    <scope>NUCLEOTIDE SEQUENCE [LARGE SCALE GENOMIC DNA]</scope>
    <source>
        <strain evidence="3">ATCC 14718 / DSM 1338 / JCM 2805 / NCIMB 9133 / AM1</strain>
    </source>
</reference>
<dbReference type="EMBL" id="CP001510">
    <property type="protein sequence ID" value="ACS40440.1"/>
    <property type="molecule type" value="Genomic_DNA"/>
</dbReference>
<sequence>MSTAAGPVIGRRGQGRRRQALWGDANRRASGLGARTPAPARYRLVREAASLSESEDPADAAVLL</sequence>
<keyword evidence="3" id="KW-1185">Reference proteome</keyword>
<protein>
    <submittedName>
        <fullName evidence="2">Uncharacterized protein</fullName>
    </submittedName>
</protein>
<name>C5ASJ9_METEA</name>
<dbReference type="HOGENOM" id="CLU_2862646_0_0_5"/>
<feature type="region of interest" description="Disordered" evidence="1">
    <location>
        <begin position="1"/>
        <end position="34"/>
    </location>
</feature>
<organism evidence="2 3">
    <name type="scientific">Methylorubrum extorquens (strain ATCC 14718 / DSM 1338 / JCM 2805 / NCIMB 9133 / AM1)</name>
    <name type="common">Methylobacterium extorquens</name>
    <dbReference type="NCBI Taxonomy" id="272630"/>
    <lineage>
        <taxon>Bacteria</taxon>
        <taxon>Pseudomonadati</taxon>
        <taxon>Pseudomonadota</taxon>
        <taxon>Alphaproteobacteria</taxon>
        <taxon>Hyphomicrobiales</taxon>
        <taxon>Methylobacteriaceae</taxon>
        <taxon>Methylorubrum</taxon>
    </lineage>
</organism>
<dbReference type="AlphaFoldDB" id="C5ASJ9"/>
<evidence type="ECO:0000256" key="1">
    <source>
        <dbReference type="SAM" id="MobiDB-lite"/>
    </source>
</evidence>
<evidence type="ECO:0000313" key="2">
    <source>
        <dbReference type="EMBL" id="ACS40440.1"/>
    </source>
</evidence>
<dbReference type="KEGG" id="mea:Mex_1p2672"/>
<dbReference type="Proteomes" id="UP000009081">
    <property type="component" value="Chromosome"/>
</dbReference>
<dbReference type="STRING" id="272630.MexAM1_META1p2672"/>
<proteinExistence type="predicted"/>
<evidence type="ECO:0000313" key="3">
    <source>
        <dbReference type="Proteomes" id="UP000009081"/>
    </source>
</evidence>
<accession>C5ASJ9</accession>